<feature type="binding site" evidence="3">
    <location>
        <position position="342"/>
    </location>
    <ligand>
        <name>CTP</name>
        <dbReference type="ChEBI" id="CHEBI:37563"/>
    </ligand>
</feature>
<evidence type="ECO:0000259" key="5">
    <source>
        <dbReference type="Pfam" id="PF02441"/>
    </source>
</evidence>
<dbReference type="EMBL" id="CM001377">
    <property type="protein sequence ID" value="EHM10133.1"/>
    <property type="molecule type" value="Genomic_DNA"/>
</dbReference>
<name>H0US44_9BACT</name>
<dbReference type="InterPro" id="IPR003382">
    <property type="entry name" value="Flavoprotein"/>
</dbReference>
<comment type="pathway">
    <text evidence="3 4">Cofactor biosynthesis; coenzyme A biosynthesis; CoA from (R)-pantothenate: step 2/5.</text>
</comment>
<feature type="domain" description="DNA/pantothenate metabolism flavoprotein C-terminal" evidence="6">
    <location>
        <begin position="191"/>
        <end position="398"/>
    </location>
</feature>
<dbReference type="RefSeq" id="WP_006583627.1">
    <property type="nucleotide sequence ID" value="NZ_CM001377.1"/>
</dbReference>
<comment type="cofactor">
    <cofactor evidence="3">
        <name>Mg(2+)</name>
        <dbReference type="ChEBI" id="CHEBI:18420"/>
    </cofactor>
</comment>
<dbReference type="eggNOG" id="COG0452">
    <property type="taxonomic scope" value="Bacteria"/>
</dbReference>
<feature type="binding site" evidence="3">
    <location>
        <position position="282"/>
    </location>
    <ligand>
        <name>CTP</name>
        <dbReference type="ChEBI" id="CHEBI:37563"/>
    </ligand>
</feature>
<evidence type="ECO:0000256" key="4">
    <source>
        <dbReference type="RuleBase" id="RU364078"/>
    </source>
</evidence>
<dbReference type="EC" id="6.3.2.5" evidence="3"/>
<feature type="active site" description="Proton donor" evidence="3">
    <location>
        <position position="162"/>
    </location>
</feature>
<keyword evidence="3 4" id="KW-0285">Flavoprotein</keyword>
<evidence type="ECO:0000313" key="7">
    <source>
        <dbReference type="EMBL" id="EHM10133.1"/>
    </source>
</evidence>
<dbReference type="GO" id="GO:0010181">
    <property type="term" value="F:FMN binding"/>
    <property type="evidence" value="ECO:0007669"/>
    <property type="project" value="UniProtKB-UniRule"/>
</dbReference>
<accession>H0US44</accession>
<keyword evidence="3" id="KW-0460">Magnesium</keyword>
<comment type="function">
    <text evidence="3">Catalyzes two sequential steps in the biosynthesis of coenzyme A. In the first step cysteine is conjugated to 4'-phosphopantothenate to form 4-phosphopantothenoylcysteine. In the second step the latter compound is decarboxylated to form 4'-phosphopantotheine.</text>
</comment>
<dbReference type="AlphaFoldDB" id="H0US44"/>
<comment type="function">
    <text evidence="4">Catalyzes two steps in the biosynthesis of coenzyme A. In the first step cysteine is conjugated to 4'-phosphopantothenate to form 4-phosphopantothenoylcysteine, in the latter compound is decarboxylated to form 4'-phosphopantotheine.</text>
</comment>
<keyword evidence="1 3" id="KW-0210">Decarboxylase</keyword>
<feature type="binding site" evidence="3">
    <location>
        <position position="292"/>
    </location>
    <ligand>
        <name>CTP</name>
        <dbReference type="ChEBI" id="CHEBI:37563"/>
    </ligand>
</feature>
<dbReference type="GO" id="GO:0015937">
    <property type="term" value="P:coenzyme A biosynthetic process"/>
    <property type="evidence" value="ECO:0007669"/>
    <property type="project" value="UniProtKB-UniRule"/>
</dbReference>
<comment type="similarity">
    <text evidence="3 4">In the C-terminal section; belongs to the PPC synthetase family.</text>
</comment>
<feature type="region of interest" description="Phosphopantothenate--cysteine ligase" evidence="3">
    <location>
        <begin position="195"/>
        <end position="405"/>
    </location>
</feature>
<dbReference type="PANTHER" id="PTHR14359:SF6">
    <property type="entry name" value="PHOSPHOPANTOTHENOYLCYSTEINE DECARBOXYLASE"/>
    <property type="match status" value="1"/>
</dbReference>
<keyword evidence="3" id="KW-0479">Metal-binding</keyword>
<dbReference type="NCBIfam" id="TIGR00521">
    <property type="entry name" value="coaBC_dfp"/>
    <property type="match status" value="1"/>
</dbReference>
<dbReference type="PANTHER" id="PTHR14359">
    <property type="entry name" value="HOMO-OLIGOMERIC FLAVIN CONTAINING CYS DECARBOXYLASE FAMILY"/>
    <property type="match status" value="1"/>
</dbReference>
<dbReference type="GO" id="GO:0004632">
    <property type="term" value="F:phosphopantothenate--cysteine ligase activity"/>
    <property type="evidence" value="ECO:0007669"/>
    <property type="project" value="UniProtKB-UniRule"/>
</dbReference>
<dbReference type="InterPro" id="IPR036551">
    <property type="entry name" value="Flavin_trans-like"/>
</dbReference>
<dbReference type="InterPro" id="IPR035929">
    <property type="entry name" value="CoaB-like_sf"/>
</dbReference>
<keyword evidence="8" id="KW-1185">Reference proteome</keyword>
<evidence type="ECO:0000313" key="8">
    <source>
        <dbReference type="Proteomes" id="UP000005730"/>
    </source>
</evidence>
<dbReference type="STRING" id="926567.TheveDRAFT_1004"/>
<dbReference type="GO" id="GO:0071513">
    <property type="term" value="C:phosphopantothenoylcysteine decarboxylase complex"/>
    <property type="evidence" value="ECO:0007669"/>
    <property type="project" value="TreeGrafter"/>
</dbReference>
<dbReference type="GO" id="GO:0015941">
    <property type="term" value="P:pantothenate catabolic process"/>
    <property type="evidence" value="ECO:0007669"/>
    <property type="project" value="InterPro"/>
</dbReference>
<keyword evidence="2 3" id="KW-0456">Lyase</keyword>
<dbReference type="Proteomes" id="UP000005730">
    <property type="component" value="Chromosome"/>
</dbReference>
<dbReference type="GO" id="GO:0004633">
    <property type="term" value="F:phosphopantothenoylcysteine decarboxylase activity"/>
    <property type="evidence" value="ECO:0007669"/>
    <property type="project" value="UniProtKB-UniRule"/>
</dbReference>
<evidence type="ECO:0000259" key="6">
    <source>
        <dbReference type="Pfam" id="PF04127"/>
    </source>
</evidence>
<comment type="cofactor">
    <cofactor evidence="3">
        <name>FMN</name>
        <dbReference type="ChEBI" id="CHEBI:58210"/>
    </cofactor>
    <text evidence="3">Binds 1 FMN per subunit.</text>
</comment>
<comment type="catalytic activity">
    <reaction evidence="3 4">
        <text>N-[(R)-4-phosphopantothenoyl]-L-cysteine + H(+) = (R)-4'-phosphopantetheine + CO2</text>
        <dbReference type="Rhea" id="RHEA:16793"/>
        <dbReference type="ChEBI" id="CHEBI:15378"/>
        <dbReference type="ChEBI" id="CHEBI:16526"/>
        <dbReference type="ChEBI" id="CHEBI:59458"/>
        <dbReference type="ChEBI" id="CHEBI:61723"/>
        <dbReference type="EC" id="4.1.1.36"/>
    </reaction>
</comment>
<organism evidence="7 8">
    <name type="scientific">Thermanaerovibrio velox DSM 12556</name>
    <dbReference type="NCBI Taxonomy" id="926567"/>
    <lineage>
        <taxon>Bacteria</taxon>
        <taxon>Thermotogati</taxon>
        <taxon>Synergistota</taxon>
        <taxon>Synergistia</taxon>
        <taxon>Synergistales</taxon>
        <taxon>Synergistaceae</taxon>
        <taxon>Thermanaerovibrio</taxon>
    </lineage>
</organism>
<keyword evidence="3 4" id="KW-0436">Ligase</keyword>
<protein>
    <recommendedName>
        <fullName evidence="3">Coenzyme A biosynthesis bifunctional protein CoaBC</fullName>
    </recommendedName>
    <alternativeName>
        <fullName evidence="3">DNA/pantothenate metabolism flavoprotein</fullName>
    </alternativeName>
    <alternativeName>
        <fullName evidence="3">Phosphopantothenoylcysteine synthetase/decarboxylase</fullName>
        <shortName evidence="3">PPCS-PPCDC</shortName>
    </alternativeName>
    <domain>
        <recommendedName>
            <fullName evidence="3">Phosphopantothenoylcysteine decarboxylase</fullName>
            <shortName evidence="3">PPC decarboxylase</shortName>
            <shortName evidence="3">PPC-DC</shortName>
            <ecNumber evidence="3">4.1.1.36</ecNumber>
        </recommendedName>
        <alternativeName>
            <fullName evidence="3">CoaC</fullName>
        </alternativeName>
    </domain>
    <domain>
        <recommendedName>
            <fullName evidence="3">Phosphopantothenate--cysteine ligase</fullName>
            <ecNumber evidence="3">6.3.2.5</ecNumber>
        </recommendedName>
        <alternativeName>
            <fullName evidence="3">CoaB</fullName>
        </alternativeName>
        <alternativeName>
            <fullName evidence="3">Phosphopantothenoylcysteine synthetase</fullName>
            <shortName evidence="3">PPC synthetase</shortName>
            <shortName evidence="3">PPC-S</shortName>
        </alternativeName>
    </domain>
</protein>
<dbReference type="GO" id="GO:0046872">
    <property type="term" value="F:metal ion binding"/>
    <property type="evidence" value="ECO:0007669"/>
    <property type="project" value="UniProtKB-KW"/>
</dbReference>
<feature type="binding site" evidence="3">
    <location>
        <position position="328"/>
    </location>
    <ligand>
        <name>CTP</name>
        <dbReference type="ChEBI" id="CHEBI:37563"/>
    </ligand>
</feature>
<reference evidence="7 8" key="1">
    <citation type="submission" date="2011-10" db="EMBL/GenBank/DDBJ databases">
        <title>The Noncontiguous Finished genome of Thermanaerovibrio velox DSM 12556.</title>
        <authorList>
            <consortium name="US DOE Joint Genome Institute (JGI-PGF)"/>
            <person name="Lucas S."/>
            <person name="Copeland A."/>
            <person name="Lapidus A."/>
            <person name="Glavina del Rio T."/>
            <person name="Dalin E."/>
            <person name="Tice H."/>
            <person name="Bruce D."/>
            <person name="Goodwin L."/>
            <person name="Pitluck S."/>
            <person name="Peters L."/>
            <person name="Mikhailova N."/>
            <person name="Teshima H."/>
            <person name="Kyrpides N."/>
            <person name="Mavromatis K."/>
            <person name="Ivanova N."/>
            <person name="Markowitz V."/>
            <person name="Cheng J.-F."/>
            <person name="Hugenholtz P."/>
            <person name="Woyke T."/>
            <person name="Wu D."/>
            <person name="Spring S."/>
            <person name="Brambilla E.-M."/>
            <person name="Klenk H.-P."/>
            <person name="Eisen J.A."/>
        </authorList>
    </citation>
    <scope>NUCLEOTIDE SEQUENCE [LARGE SCALE GENOMIC DNA]</scope>
    <source>
        <strain evidence="7 8">DSM 12556</strain>
    </source>
</reference>
<comment type="caution">
    <text evidence="3">Lacks conserved residue(s) required for the propagation of feature annotation.</text>
</comment>
<dbReference type="Gene3D" id="3.40.50.10300">
    <property type="entry name" value="CoaB-like"/>
    <property type="match status" value="1"/>
</dbReference>
<dbReference type="SUPFAM" id="SSF102645">
    <property type="entry name" value="CoaB-like"/>
    <property type="match status" value="1"/>
</dbReference>
<sequence>MPAWKRGRRILVGVSGGISAYKILDYIRHLRRSECEVEVILTKGAEAFVSPLVISTLTGRRCWLEEDFLNPSRGYQIPHINLADWAEVFVIAPCTANVLSIAAAGSSDTLLGATLLAARCPVLIFPAMNVHMWEHKATQQNVSTCLQWGYQVIPPEEGALACGYEGKGRLPATEVLVEHTWRSLCPDRSFSGRSFLITAGPTWEFIDPVRFISNPSSGKMGVELARAAWYRGGDVTLVCGPGVSVDVPGVRFIPVISAEDMLLRCMENRDVDVIIKAAAVGDYRVATPSSSKIKREGRERLTLELFSNPDIAARLGEEKGESQILIGFAAETNNLDENAVKKMNAKGLDAIVANDVTEEGCGFGVDTNRVVMLDRSGGRFEFSGSKEDVSHMILDRVAVMMEGAK</sequence>
<dbReference type="HAMAP" id="MF_02225">
    <property type="entry name" value="CoaBC"/>
    <property type="match status" value="1"/>
</dbReference>
<gene>
    <name evidence="3" type="primary">coaBC</name>
    <name evidence="7" type="ORF">TheveDRAFT_1004</name>
</gene>
<dbReference type="Pfam" id="PF04127">
    <property type="entry name" value="DFP"/>
    <property type="match status" value="1"/>
</dbReference>
<dbReference type="Gene3D" id="3.40.50.1950">
    <property type="entry name" value="Flavin prenyltransferase-like"/>
    <property type="match status" value="1"/>
</dbReference>
<dbReference type="EC" id="4.1.1.36" evidence="3"/>
<dbReference type="InterPro" id="IPR007085">
    <property type="entry name" value="DNA/pantothenate-metab_flavo_C"/>
</dbReference>
<dbReference type="Pfam" id="PF02441">
    <property type="entry name" value="Flavoprotein"/>
    <property type="match status" value="1"/>
</dbReference>
<keyword evidence="3 4" id="KW-0288">FMN</keyword>
<comment type="similarity">
    <text evidence="3 4">In the N-terminal section; belongs to the HFCD (homo-oligomeric flavin containing Cys decarboxylase) superfamily.</text>
</comment>
<dbReference type="HOGENOM" id="CLU_033319_0_1_0"/>
<comment type="pathway">
    <text evidence="3 4">Cofactor biosynthesis; coenzyme A biosynthesis; CoA from (R)-pantothenate: step 3/5.</text>
</comment>
<evidence type="ECO:0000256" key="1">
    <source>
        <dbReference type="ARBA" id="ARBA00022793"/>
    </source>
</evidence>
<feature type="region of interest" description="Phosphopantothenoylcysteine decarboxylase" evidence="3">
    <location>
        <begin position="1"/>
        <end position="194"/>
    </location>
</feature>
<feature type="domain" description="Flavoprotein" evidence="5">
    <location>
        <begin position="9"/>
        <end position="158"/>
    </location>
</feature>
<feature type="binding site" evidence="3">
    <location>
        <position position="346"/>
    </location>
    <ligand>
        <name>CTP</name>
        <dbReference type="ChEBI" id="CHEBI:37563"/>
    </ligand>
</feature>
<comment type="catalytic activity">
    <reaction evidence="3 4">
        <text>(R)-4'-phosphopantothenate + L-cysteine + CTP = N-[(R)-4-phosphopantothenoyl]-L-cysteine + CMP + diphosphate + H(+)</text>
        <dbReference type="Rhea" id="RHEA:19397"/>
        <dbReference type="ChEBI" id="CHEBI:10986"/>
        <dbReference type="ChEBI" id="CHEBI:15378"/>
        <dbReference type="ChEBI" id="CHEBI:33019"/>
        <dbReference type="ChEBI" id="CHEBI:35235"/>
        <dbReference type="ChEBI" id="CHEBI:37563"/>
        <dbReference type="ChEBI" id="CHEBI:59458"/>
        <dbReference type="ChEBI" id="CHEBI:60377"/>
        <dbReference type="EC" id="6.3.2.5"/>
    </reaction>
</comment>
<keyword evidence="3" id="KW-0511">Multifunctional enzyme</keyword>
<dbReference type="OrthoDB" id="9802554at2"/>
<evidence type="ECO:0000256" key="2">
    <source>
        <dbReference type="ARBA" id="ARBA00023239"/>
    </source>
</evidence>
<proteinExistence type="inferred from homology"/>
<dbReference type="UniPathway" id="UPA00241">
    <property type="reaction ID" value="UER00353"/>
</dbReference>
<dbReference type="InterPro" id="IPR005252">
    <property type="entry name" value="CoaBC"/>
</dbReference>
<dbReference type="SUPFAM" id="SSF52507">
    <property type="entry name" value="Homo-oligomeric flavin-containing Cys decarboxylases, HFCD"/>
    <property type="match status" value="1"/>
</dbReference>
<evidence type="ECO:0000256" key="3">
    <source>
        <dbReference type="HAMAP-Rule" id="MF_02225"/>
    </source>
</evidence>